<dbReference type="Gene3D" id="2.40.160.20">
    <property type="match status" value="1"/>
</dbReference>
<evidence type="ECO:0000256" key="7">
    <source>
        <dbReference type="ARBA" id="ARBA00023136"/>
    </source>
</evidence>
<keyword evidence="6" id="KW-0626">Porin</keyword>
<evidence type="ECO:0000256" key="3">
    <source>
        <dbReference type="ARBA" id="ARBA00022452"/>
    </source>
</evidence>
<evidence type="ECO:0000313" key="13">
    <source>
        <dbReference type="EMBL" id="SEQ80827.1"/>
    </source>
</evidence>
<evidence type="ECO:0000256" key="1">
    <source>
        <dbReference type="ARBA" id="ARBA00004571"/>
    </source>
</evidence>
<dbReference type="Gene3D" id="4.10.1080.10">
    <property type="entry name" value="TSP type-3 repeat"/>
    <property type="match status" value="1"/>
</dbReference>
<evidence type="ECO:0000256" key="5">
    <source>
        <dbReference type="ARBA" id="ARBA00023065"/>
    </source>
</evidence>
<keyword evidence="5" id="KW-0406">Ion transport</keyword>
<dbReference type="SUPFAM" id="SSF103647">
    <property type="entry name" value="TSP type-3 repeat"/>
    <property type="match status" value="1"/>
</dbReference>
<feature type="domain" description="OmpA-like" evidence="12">
    <location>
        <begin position="388"/>
        <end position="503"/>
    </location>
</feature>
<dbReference type="SUPFAM" id="SSF103088">
    <property type="entry name" value="OmpA-like"/>
    <property type="match status" value="1"/>
</dbReference>
<dbReference type="GO" id="GO:0006811">
    <property type="term" value="P:monoatomic ion transport"/>
    <property type="evidence" value="ECO:0007669"/>
    <property type="project" value="UniProtKB-KW"/>
</dbReference>
<dbReference type="CDD" id="cd07185">
    <property type="entry name" value="OmpA_C-like"/>
    <property type="match status" value="1"/>
</dbReference>
<feature type="region of interest" description="Disordered" evidence="10">
    <location>
        <begin position="498"/>
        <end position="518"/>
    </location>
</feature>
<dbReference type="PANTHER" id="PTHR30329:SF21">
    <property type="entry name" value="LIPOPROTEIN YIAD-RELATED"/>
    <property type="match status" value="1"/>
</dbReference>
<keyword evidence="2" id="KW-0813">Transport</keyword>
<keyword evidence="4" id="KW-0812">Transmembrane</keyword>
<dbReference type="RefSeq" id="WP_090169856.1">
    <property type="nucleotide sequence ID" value="NZ_FOFB01000016.1"/>
</dbReference>
<reference evidence="14" key="1">
    <citation type="submission" date="2016-10" db="EMBL/GenBank/DDBJ databases">
        <authorList>
            <person name="Varghese N."/>
            <person name="Submissions S."/>
        </authorList>
    </citation>
    <scope>NUCLEOTIDE SEQUENCE [LARGE SCALE GENOMIC DNA]</scope>
    <source>
        <strain evidence="14">DSM 24740</strain>
    </source>
</reference>
<keyword evidence="7 9" id="KW-0472">Membrane</keyword>
<proteinExistence type="predicted"/>
<feature type="signal peptide" evidence="11">
    <location>
        <begin position="1"/>
        <end position="20"/>
    </location>
</feature>
<protein>
    <submittedName>
        <fullName evidence="13">Outer membrane protein OmpA</fullName>
    </submittedName>
</protein>
<keyword evidence="14" id="KW-1185">Reference proteome</keyword>
<evidence type="ECO:0000313" key="14">
    <source>
        <dbReference type="Proteomes" id="UP000199021"/>
    </source>
</evidence>
<accession>A0A1H9J232</accession>
<evidence type="ECO:0000256" key="8">
    <source>
        <dbReference type="ARBA" id="ARBA00023237"/>
    </source>
</evidence>
<keyword evidence="11" id="KW-0732">Signal</keyword>
<evidence type="ECO:0000256" key="10">
    <source>
        <dbReference type="SAM" id="MobiDB-lite"/>
    </source>
</evidence>
<evidence type="ECO:0000256" key="9">
    <source>
        <dbReference type="PROSITE-ProRule" id="PRU00473"/>
    </source>
</evidence>
<dbReference type="STRING" id="478744.SAMN05444359_11654"/>
<dbReference type="InParanoid" id="A0A1H9J232"/>
<dbReference type="AlphaFoldDB" id="A0A1H9J232"/>
<gene>
    <name evidence="13" type="ORF">SAMN05444359_11654</name>
</gene>
<dbReference type="InterPro" id="IPR028974">
    <property type="entry name" value="TSP_type-3_rpt"/>
</dbReference>
<feature type="chain" id="PRO_5011646161" evidence="11">
    <location>
        <begin position="21"/>
        <end position="518"/>
    </location>
</feature>
<dbReference type="PANTHER" id="PTHR30329">
    <property type="entry name" value="STATOR ELEMENT OF FLAGELLAR MOTOR COMPLEX"/>
    <property type="match status" value="1"/>
</dbReference>
<dbReference type="Proteomes" id="UP000199021">
    <property type="component" value="Unassembled WGS sequence"/>
</dbReference>
<dbReference type="InterPro" id="IPR050330">
    <property type="entry name" value="Bact_OuterMem_StrucFunc"/>
</dbReference>
<dbReference type="GO" id="GO:0015288">
    <property type="term" value="F:porin activity"/>
    <property type="evidence" value="ECO:0007669"/>
    <property type="project" value="UniProtKB-KW"/>
</dbReference>
<dbReference type="EMBL" id="FOFB01000016">
    <property type="protein sequence ID" value="SEQ80827.1"/>
    <property type="molecule type" value="Genomic_DNA"/>
</dbReference>
<keyword evidence="8" id="KW-0998">Cell outer membrane</keyword>
<dbReference type="SUPFAM" id="SSF56925">
    <property type="entry name" value="OMPA-like"/>
    <property type="match status" value="1"/>
</dbReference>
<dbReference type="InterPro" id="IPR011250">
    <property type="entry name" value="OMP/PagP_B-barrel"/>
</dbReference>
<dbReference type="PROSITE" id="PS51123">
    <property type="entry name" value="OMPA_2"/>
    <property type="match status" value="1"/>
</dbReference>
<organism evidence="13 14">
    <name type="scientific">Neolewinella agarilytica</name>
    <dbReference type="NCBI Taxonomy" id="478744"/>
    <lineage>
        <taxon>Bacteria</taxon>
        <taxon>Pseudomonadati</taxon>
        <taxon>Bacteroidota</taxon>
        <taxon>Saprospiria</taxon>
        <taxon>Saprospirales</taxon>
        <taxon>Lewinellaceae</taxon>
        <taxon>Neolewinella</taxon>
    </lineage>
</organism>
<evidence type="ECO:0000256" key="4">
    <source>
        <dbReference type="ARBA" id="ARBA00022692"/>
    </source>
</evidence>
<evidence type="ECO:0000256" key="11">
    <source>
        <dbReference type="SAM" id="SignalP"/>
    </source>
</evidence>
<evidence type="ECO:0000259" key="12">
    <source>
        <dbReference type="PROSITE" id="PS51123"/>
    </source>
</evidence>
<comment type="subcellular location">
    <subcellularLocation>
        <location evidence="1">Cell outer membrane</location>
        <topology evidence="1">Multi-pass membrane protein</topology>
    </subcellularLocation>
</comment>
<evidence type="ECO:0000256" key="2">
    <source>
        <dbReference type="ARBA" id="ARBA00022448"/>
    </source>
</evidence>
<dbReference type="Gene3D" id="3.30.1330.60">
    <property type="entry name" value="OmpA-like domain"/>
    <property type="match status" value="1"/>
</dbReference>
<dbReference type="PRINTS" id="PR01021">
    <property type="entry name" value="OMPADOMAIN"/>
</dbReference>
<dbReference type="GO" id="GO:0005509">
    <property type="term" value="F:calcium ion binding"/>
    <property type="evidence" value="ECO:0007669"/>
    <property type="project" value="InterPro"/>
</dbReference>
<name>A0A1H9J232_9BACT</name>
<dbReference type="GO" id="GO:0009279">
    <property type="term" value="C:cell outer membrane"/>
    <property type="evidence" value="ECO:0007669"/>
    <property type="project" value="UniProtKB-SubCell"/>
</dbReference>
<sequence length="518" mass="56260">MKVLQLSLLSLLVAFTNILAAQGTPVPATDDTETVETTDMTISDLTDDAMDKDMMTSDKTGSMLEFGIRPSYMWVGGDVSSTSDFGIGAHFRKSLDHLFSLRLDGLYGGSSGLDERNGPNSRQFESTWISGTGYAVVSLNNFKYTGDTRKMNLYAMVGAGANFFDVEYQEPGQVWDDNGTRNPTIDRKFATHAAGGAGILFRVSPKFNIGLDYQALIPFGRRADLLDGYDERTDPSLGGNFRDVQSAASLSINFNLGSSAKKNEPLYWKNPFSGVRDEINRIGGKVDDATKDSDGDGVVDAIDQEANTPAGVPVDTKGRVLDSDKDGVPDYKDLEPFFPPRAGESVDGNGVVINRNDKPITEDRVQEMIDASIAQLKAGQQAGTTTVRTERGEVYLPMIYFPLNQSTVKYSDYGTLSGVARVLQGNPGMRIVVRGYTDRVGSAANNQVLSYRRAKAVIDHLVNQHGINRSNLILQYRGEENALVPLDKSFVNRRVEFLTDEGGGEDPAPAGASGRGGY</sequence>
<dbReference type="InterPro" id="IPR006665">
    <property type="entry name" value="OmpA-like"/>
</dbReference>
<dbReference type="InterPro" id="IPR036737">
    <property type="entry name" value="OmpA-like_sf"/>
</dbReference>
<evidence type="ECO:0000256" key="6">
    <source>
        <dbReference type="ARBA" id="ARBA00023114"/>
    </source>
</evidence>
<dbReference type="InterPro" id="IPR006664">
    <property type="entry name" value="OMP_bac"/>
</dbReference>
<keyword evidence="3" id="KW-1134">Transmembrane beta strand</keyword>
<dbReference type="GO" id="GO:0046930">
    <property type="term" value="C:pore complex"/>
    <property type="evidence" value="ECO:0007669"/>
    <property type="project" value="UniProtKB-KW"/>
</dbReference>
<dbReference type="Pfam" id="PF00691">
    <property type="entry name" value="OmpA"/>
    <property type="match status" value="1"/>
</dbReference>